<organism evidence="3 4">
    <name type="scientific">Kitasatospora nipponensis</name>
    <dbReference type="NCBI Taxonomy" id="258049"/>
    <lineage>
        <taxon>Bacteria</taxon>
        <taxon>Bacillati</taxon>
        <taxon>Actinomycetota</taxon>
        <taxon>Actinomycetes</taxon>
        <taxon>Kitasatosporales</taxon>
        <taxon>Streptomycetaceae</taxon>
        <taxon>Kitasatospora</taxon>
    </lineage>
</organism>
<keyword evidence="4" id="KW-1185">Reference proteome</keyword>
<dbReference type="Proteomes" id="UP001500037">
    <property type="component" value="Unassembled WGS sequence"/>
</dbReference>
<keyword evidence="2" id="KW-0472">Membrane</keyword>
<sequence length="356" mass="37439">MNQHDSDSAGGSHSGSDHGGSTGDREPAASRALRLALRLYPAGYRAERAEEMAAVYADSTAHGGRLVAARELVGIAGYGLRVRGGLTAAGVGGRLMAVAAPLALAAGVGRVVRMPFQLGNTWASMTQASADNPAAGHWFVILWAATGILWLLAAVAAVLGRWGLVRPLVGLSVLAAVAQAVAFDWLLYPAFLAFRLDLFLQLSDADYFVETVGPALIWALMVFAAPRDLLGTPATRRPRALLVPLVVLAASASQNQWHLNSLDSVELWGVVGLSLGLLTLGALRWSRLLPVAVGLVTLPVALYLLTVARVPNLEVPVIWLGPILTYGVEALLLALVTAGAVRYLTPRAEKTQLIGS</sequence>
<evidence type="ECO:0000256" key="1">
    <source>
        <dbReference type="SAM" id="MobiDB-lite"/>
    </source>
</evidence>
<accession>A0ABP4H091</accession>
<feature type="transmembrane region" description="Helical" evidence="2">
    <location>
        <begin position="265"/>
        <end position="283"/>
    </location>
</feature>
<feature type="transmembrane region" description="Helical" evidence="2">
    <location>
        <begin position="317"/>
        <end position="341"/>
    </location>
</feature>
<feature type="transmembrane region" description="Helical" evidence="2">
    <location>
        <begin position="95"/>
        <end position="116"/>
    </location>
</feature>
<gene>
    <name evidence="3" type="ORF">GCM10009665_40390</name>
</gene>
<dbReference type="RefSeq" id="WP_344443172.1">
    <property type="nucleotide sequence ID" value="NZ_BAAALF010000071.1"/>
</dbReference>
<reference evidence="4" key="1">
    <citation type="journal article" date="2019" name="Int. J. Syst. Evol. Microbiol.">
        <title>The Global Catalogue of Microorganisms (GCM) 10K type strain sequencing project: providing services to taxonomists for standard genome sequencing and annotation.</title>
        <authorList>
            <consortium name="The Broad Institute Genomics Platform"/>
            <consortium name="The Broad Institute Genome Sequencing Center for Infectious Disease"/>
            <person name="Wu L."/>
            <person name="Ma J."/>
        </authorList>
    </citation>
    <scope>NUCLEOTIDE SEQUENCE [LARGE SCALE GENOMIC DNA]</scope>
    <source>
        <strain evidence="4">JCM 13004</strain>
    </source>
</reference>
<feature type="transmembrane region" description="Helical" evidence="2">
    <location>
        <begin position="136"/>
        <end position="159"/>
    </location>
</feature>
<evidence type="ECO:0000256" key="2">
    <source>
        <dbReference type="SAM" id="Phobius"/>
    </source>
</evidence>
<comment type="caution">
    <text evidence="3">The sequence shown here is derived from an EMBL/GenBank/DDBJ whole genome shotgun (WGS) entry which is preliminary data.</text>
</comment>
<name>A0ABP4H091_9ACTN</name>
<evidence type="ECO:0000313" key="3">
    <source>
        <dbReference type="EMBL" id="GAA1245454.1"/>
    </source>
</evidence>
<protein>
    <submittedName>
        <fullName evidence="3">Uncharacterized protein</fullName>
    </submittedName>
</protein>
<proteinExistence type="predicted"/>
<keyword evidence="2" id="KW-0812">Transmembrane</keyword>
<feature type="transmembrane region" description="Helical" evidence="2">
    <location>
        <begin position="288"/>
        <end position="305"/>
    </location>
</feature>
<evidence type="ECO:0000313" key="4">
    <source>
        <dbReference type="Proteomes" id="UP001500037"/>
    </source>
</evidence>
<keyword evidence="2" id="KW-1133">Transmembrane helix</keyword>
<feature type="region of interest" description="Disordered" evidence="1">
    <location>
        <begin position="1"/>
        <end position="28"/>
    </location>
</feature>
<feature type="transmembrane region" description="Helical" evidence="2">
    <location>
        <begin position="168"/>
        <end position="187"/>
    </location>
</feature>
<dbReference type="EMBL" id="BAAALF010000071">
    <property type="protein sequence ID" value="GAA1245454.1"/>
    <property type="molecule type" value="Genomic_DNA"/>
</dbReference>